<accession>A0A418SI56</accession>
<protein>
    <submittedName>
        <fullName evidence="1">Uncharacterized protein</fullName>
    </submittedName>
</protein>
<dbReference type="Proteomes" id="UP000283786">
    <property type="component" value="Chromosome"/>
</dbReference>
<reference evidence="1 2" key="1">
    <citation type="submission" date="2020-08" db="EMBL/GenBank/DDBJ databases">
        <title>Genome sequence of Rhodobacteraceae bacterium Lw-13e.</title>
        <authorList>
            <person name="Poehlein A."/>
            <person name="Wolter L."/>
            <person name="Daniel R."/>
            <person name="Brinkhoff T."/>
        </authorList>
    </citation>
    <scope>NUCLEOTIDE SEQUENCE [LARGE SCALE GENOMIC DNA]</scope>
    <source>
        <strain evidence="1 2">Lw-13e</strain>
    </source>
</reference>
<dbReference type="RefSeq" id="WP_147407616.1">
    <property type="nucleotide sequence ID" value="NZ_CP060436.1"/>
</dbReference>
<evidence type="ECO:0000313" key="1">
    <source>
        <dbReference type="EMBL" id="QPM92115.1"/>
    </source>
</evidence>
<gene>
    <name evidence="1" type="ORF">PSAL_033780</name>
</gene>
<evidence type="ECO:0000313" key="2">
    <source>
        <dbReference type="Proteomes" id="UP000283786"/>
    </source>
</evidence>
<proteinExistence type="predicted"/>
<organism evidence="1 2">
    <name type="scientific">Pseudooceanicola algae</name>
    <dbReference type="NCBI Taxonomy" id="1537215"/>
    <lineage>
        <taxon>Bacteria</taxon>
        <taxon>Pseudomonadati</taxon>
        <taxon>Pseudomonadota</taxon>
        <taxon>Alphaproteobacteria</taxon>
        <taxon>Rhodobacterales</taxon>
        <taxon>Paracoccaceae</taxon>
        <taxon>Pseudooceanicola</taxon>
    </lineage>
</organism>
<keyword evidence="2" id="KW-1185">Reference proteome</keyword>
<sequence>MVEDYSEIGHWLATQSRAQCTALATRAALRALGFSIIGKVTSKSDQLVLLGTFRALICASSTHSGTDRDLQNACDLAAKRGPNNFAPADAALYAARSAAEEESSRYLFAAESALNTAGIAFSVGSQSLEKEIIRDANSAAKFDLMTLEVSVPPELQIELDRYADGKDNLLKSAEHWFFWSRWYDRAMSGNLLPWDLQRGIALIPDDIWRQGPEAVAERIAEIEARFEVKQKLCALQAERALQAATSRHGIGGNAPPEPIELPVEA</sequence>
<dbReference type="OrthoDB" id="7877008at2"/>
<dbReference type="EMBL" id="CP060436">
    <property type="protein sequence ID" value="QPM92115.1"/>
    <property type="molecule type" value="Genomic_DNA"/>
</dbReference>
<name>A0A418SI56_9RHOB</name>
<dbReference type="AlphaFoldDB" id="A0A418SI56"/>
<dbReference type="KEGG" id="palw:PSAL_033780"/>